<feature type="transmembrane region" description="Helical" evidence="9">
    <location>
        <begin position="401"/>
        <end position="426"/>
    </location>
</feature>
<dbReference type="GO" id="GO:0005886">
    <property type="term" value="C:plasma membrane"/>
    <property type="evidence" value="ECO:0007669"/>
    <property type="project" value="UniProtKB-SubCell"/>
</dbReference>
<proteinExistence type="inferred from homology"/>
<evidence type="ECO:0000256" key="4">
    <source>
        <dbReference type="ARBA" id="ARBA00022475"/>
    </source>
</evidence>
<comment type="similarity">
    <text evidence="2 8">Belongs to the nucleobase:cation symporter-2 (NCS2) (TC 2.A.40) family. Azg-like subfamily.</text>
</comment>
<name>A0A942UWE1_9FIRM</name>
<feature type="transmembrane region" description="Helical" evidence="9">
    <location>
        <begin position="118"/>
        <end position="140"/>
    </location>
</feature>
<dbReference type="EMBL" id="WSFT01000028">
    <property type="protein sequence ID" value="MBS4538054.1"/>
    <property type="molecule type" value="Genomic_DNA"/>
</dbReference>
<comment type="subcellular location">
    <subcellularLocation>
        <location evidence="1 8">Cell membrane</location>
        <topology evidence="1 8">Multi-pass membrane protein</topology>
    </subcellularLocation>
</comment>
<feature type="transmembrane region" description="Helical" evidence="9">
    <location>
        <begin position="211"/>
        <end position="230"/>
    </location>
</feature>
<keyword evidence="7 8" id="KW-0472">Membrane</keyword>
<feature type="transmembrane region" description="Helical" evidence="9">
    <location>
        <begin position="438"/>
        <end position="457"/>
    </location>
</feature>
<evidence type="ECO:0000256" key="9">
    <source>
        <dbReference type="SAM" id="Phobius"/>
    </source>
</evidence>
<evidence type="ECO:0000256" key="8">
    <source>
        <dbReference type="PIRNR" id="PIRNR005353"/>
    </source>
</evidence>
<dbReference type="AlphaFoldDB" id="A0A942UWE1"/>
<feature type="transmembrane region" description="Helical" evidence="9">
    <location>
        <begin position="152"/>
        <end position="172"/>
    </location>
</feature>
<evidence type="ECO:0000256" key="7">
    <source>
        <dbReference type="ARBA" id="ARBA00023136"/>
    </source>
</evidence>
<gene>
    <name evidence="10" type="ORF">GOQ27_06245</name>
</gene>
<dbReference type="PIRSF" id="PIRSF005353">
    <property type="entry name" value="PbuG"/>
    <property type="match status" value="1"/>
</dbReference>
<protein>
    <submittedName>
        <fullName evidence="10">NCS2 family permease</fullName>
    </submittedName>
</protein>
<keyword evidence="4 8" id="KW-1003">Cell membrane</keyword>
<sequence length="459" mass="48037">MERFFKLSENKTNISTEIIAGITTFVTMAYILFVNPTIMKQAGMNELGALGKDALAIGFEDPVVLAIFASTCLAAALGSLLMGVLANLPFGLAPGMGLNAFFSFGIVIGMGYTWQEALAAVFISGILFIILTITGLREGIVDAIPDSLKRAIGGGIGLFIAFIGLQNAGIIVSAPDVLVGFGDFTNKGTIVAVLGLIVTGVLMARGVKGSMLIGIVMATLIGIPMGVSNIPDTFTFGLPSLEPTFFKLDFVGLLRLGEVGLLGAIANVVTIVISLSLVDLFDSLGALIGTGAKAGFLDEQGRLKNMKKALFADSIATSIGALFGNCTTTTYVESASGVSEGGRTGLTAVVVSILFVLSLFFAPVIGIVPPQATAPALIIVGVLMMSPIMEIDFNDFTEALPAFLTMAIMPFSYSIANGIAAGLVFYPLMKIATKKYDEIHPGIYILAFLFIIKFTVLPH</sequence>
<dbReference type="Pfam" id="PF00860">
    <property type="entry name" value="Xan_ur_permease"/>
    <property type="match status" value="1"/>
</dbReference>
<evidence type="ECO:0000256" key="5">
    <source>
        <dbReference type="ARBA" id="ARBA00022692"/>
    </source>
</evidence>
<dbReference type="Proteomes" id="UP000724672">
    <property type="component" value="Unassembled WGS sequence"/>
</dbReference>
<feature type="transmembrane region" description="Helical" evidence="9">
    <location>
        <begin position="92"/>
        <end position="112"/>
    </location>
</feature>
<keyword evidence="3 8" id="KW-0813">Transport</keyword>
<dbReference type="RefSeq" id="WP_203365979.1">
    <property type="nucleotide sequence ID" value="NZ_WSFT01000028.1"/>
</dbReference>
<dbReference type="InterPro" id="IPR006043">
    <property type="entry name" value="NCS2"/>
</dbReference>
<dbReference type="GO" id="GO:0005345">
    <property type="term" value="F:purine nucleobase transmembrane transporter activity"/>
    <property type="evidence" value="ECO:0007669"/>
    <property type="project" value="TreeGrafter"/>
</dbReference>
<comment type="caution">
    <text evidence="10">The sequence shown here is derived from an EMBL/GenBank/DDBJ whole genome shotgun (WGS) entry which is preliminary data.</text>
</comment>
<feature type="transmembrane region" description="Helical" evidence="9">
    <location>
        <begin position="184"/>
        <end position="204"/>
    </location>
</feature>
<evidence type="ECO:0000313" key="10">
    <source>
        <dbReference type="EMBL" id="MBS4538054.1"/>
    </source>
</evidence>
<feature type="transmembrane region" description="Helical" evidence="9">
    <location>
        <begin position="12"/>
        <end position="33"/>
    </location>
</feature>
<keyword evidence="5 8" id="KW-0812">Transmembrane</keyword>
<feature type="transmembrane region" description="Helical" evidence="9">
    <location>
        <begin position="63"/>
        <end position="85"/>
    </location>
</feature>
<feature type="transmembrane region" description="Helical" evidence="9">
    <location>
        <begin position="344"/>
        <end position="365"/>
    </location>
</feature>
<keyword evidence="11" id="KW-1185">Reference proteome</keyword>
<dbReference type="InterPro" id="IPR026033">
    <property type="entry name" value="Azg-like_bact_archaea"/>
</dbReference>
<feature type="transmembrane region" description="Helical" evidence="9">
    <location>
        <begin position="372"/>
        <end position="389"/>
    </location>
</feature>
<reference evidence="10" key="1">
    <citation type="submission" date="2019-12" db="EMBL/GenBank/DDBJ databases">
        <title>Clostridiaceae gen. nov. sp. nov., isolated from sediment in Xinjiang, China.</title>
        <authorList>
            <person name="Zhang R."/>
        </authorList>
    </citation>
    <scope>NUCLEOTIDE SEQUENCE</scope>
    <source>
        <strain evidence="10">D2Q-11</strain>
    </source>
</reference>
<evidence type="ECO:0000256" key="6">
    <source>
        <dbReference type="ARBA" id="ARBA00022989"/>
    </source>
</evidence>
<evidence type="ECO:0000256" key="2">
    <source>
        <dbReference type="ARBA" id="ARBA00005697"/>
    </source>
</evidence>
<evidence type="ECO:0000313" key="11">
    <source>
        <dbReference type="Proteomes" id="UP000724672"/>
    </source>
</evidence>
<feature type="transmembrane region" description="Helical" evidence="9">
    <location>
        <begin position="250"/>
        <end position="278"/>
    </location>
</feature>
<evidence type="ECO:0000256" key="3">
    <source>
        <dbReference type="ARBA" id="ARBA00022448"/>
    </source>
</evidence>
<feature type="transmembrane region" description="Helical" evidence="9">
    <location>
        <begin position="310"/>
        <end position="332"/>
    </location>
</feature>
<dbReference type="PANTHER" id="PTHR43337:SF1">
    <property type="entry name" value="XANTHINE_URACIL PERMEASE C887.17-RELATED"/>
    <property type="match status" value="1"/>
</dbReference>
<accession>A0A942UWE1</accession>
<dbReference type="PANTHER" id="PTHR43337">
    <property type="entry name" value="XANTHINE/URACIL PERMEASE C887.17-RELATED"/>
    <property type="match status" value="1"/>
</dbReference>
<keyword evidence="6 8" id="KW-1133">Transmembrane helix</keyword>
<organism evidence="10 11">
    <name type="scientific">Anaeromonas frigoriresistens</name>
    <dbReference type="NCBI Taxonomy" id="2683708"/>
    <lineage>
        <taxon>Bacteria</taxon>
        <taxon>Bacillati</taxon>
        <taxon>Bacillota</taxon>
        <taxon>Tissierellia</taxon>
        <taxon>Tissierellales</taxon>
        <taxon>Thermohalobacteraceae</taxon>
        <taxon>Anaeromonas</taxon>
    </lineage>
</organism>
<dbReference type="InterPro" id="IPR045018">
    <property type="entry name" value="Azg-like"/>
</dbReference>
<evidence type="ECO:0000256" key="1">
    <source>
        <dbReference type="ARBA" id="ARBA00004651"/>
    </source>
</evidence>